<dbReference type="AlphaFoldDB" id="A0A915KBF1"/>
<dbReference type="Proteomes" id="UP000887565">
    <property type="component" value="Unplaced"/>
</dbReference>
<dbReference type="SUPFAM" id="SSF57845">
    <property type="entry name" value="B-box zinc-binding domain"/>
    <property type="match status" value="1"/>
</dbReference>
<proteinExistence type="predicted"/>
<organism evidence="5 6">
    <name type="scientific">Romanomermis culicivorax</name>
    <name type="common">Nematode worm</name>
    <dbReference type="NCBI Taxonomy" id="13658"/>
    <lineage>
        <taxon>Eukaryota</taxon>
        <taxon>Metazoa</taxon>
        <taxon>Ecdysozoa</taxon>
        <taxon>Nematoda</taxon>
        <taxon>Enoplea</taxon>
        <taxon>Dorylaimia</taxon>
        <taxon>Mermithida</taxon>
        <taxon>Mermithoidea</taxon>
        <taxon>Mermithidae</taxon>
        <taxon>Romanomermis</taxon>
    </lineage>
</organism>
<keyword evidence="1" id="KW-0479">Metal-binding</keyword>
<evidence type="ECO:0000313" key="5">
    <source>
        <dbReference type="Proteomes" id="UP000887565"/>
    </source>
</evidence>
<keyword evidence="3" id="KW-0862">Zinc</keyword>
<keyword evidence="2" id="KW-0863">Zinc-finger</keyword>
<dbReference type="GO" id="GO:0008270">
    <property type="term" value="F:zinc ion binding"/>
    <property type="evidence" value="ECO:0007669"/>
    <property type="project" value="UniProtKB-KW"/>
</dbReference>
<protein>
    <submittedName>
        <fullName evidence="6">RING-type domain-containing protein</fullName>
    </submittedName>
</protein>
<evidence type="ECO:0000313" key="6">
    <source>
        <dbReference type="WBParaSite" id="nRc.2.0.1.t35244-RA"/>
    </source>
</evidence>
<evidence type="ECO:0000256" key="2">
    <source>
        <dbReference type="ARBA" id="ARBA00022771"/>
    </source>
</evidence>
<dbReference type="InterPro" id="IPR013083">
    <property type="entry name" value="Znf_RING/FYVE/PHD"/>
</dbReference>
<dbReference type="SUPFAM" id="SSF57850">
    <property type="entry name" value="RING/U-box"/>
    <property type="match status" value="1"/>
</dbReference>
<feature type="compositionally biased region" description="Low complexity" evidence="4">
    <location>
        <begin position="223"/>
        <end position="234"/>
    </location>
</feature>
<name>A0A915KBF1_ROMCU</name>
<feature type="compositionally biased region" description="Polar residues" evidence="4">
    <location>
        <begin position="235"/>
        <end position="252"/>
    </location>
</feature>
<evidence type="ECO:0000256" key="3">
    <source>
        <dbReference type="ARBA" id="ARBA00022833"/>
    </source>
</evidence>
<evidence type="ECO:0000256" key="4">
    <source>
        <dbReference type="SAM" id="MobiDB-lite"/>
    </source>
</evidence>
<dbReference type="PROSITE" id="PS00518">
    <property type="entry name" value="ZF_RING_1"/>
    <property type="match status" value="1"/>
</dbReference>
<dbReference type="WBParaSite" id="nRc.2.0.1.t35244-RA">
    <property type="protein sequence ID" value="nRc.2.0.1.t35244-RA"/>
    <property type="gene ID" value="nRc.2.0.1.g35244"/>
</dbReference>
<dbReference type="CDD" id="cd16579">
    <property type="entry name" value="RING-HC_PML_C-V"/>
    <property type="match status" value="1"/>
</dbReference>
<keyword evidence="5" id="KW-1185">Reference proteome</keyword>
<accession>A0A915KBF1</accession>
<reference evidence="6" key="1">
    <citation type="submission" date="2022-11" db="UniProtKB">
        <authorList>
            <consortium name="WormBaseParasite"/>
        </authorList>
    </citation>
    <scope>IDENTIFICATION</scope>
</reference>
<dbReference type="PANTHER" id="PTHR25464">
    <property type="entry name" value="TRIPARTITE MOTIF-CONTAINING PROTEIN 2-LIKE PROTEIN"/>
    <property type="match status" value="1"/>
</dbReference>
<dbReference type="InterPro" id="IPR017907">
    <property type="entry name" value="Znf_RING_CS"/>
</dbReference>
<dbReference type="Gene3D" id="3.30.160.60">
    <property type="entry name" value="Classic Zinc Finger"/>
    <property type="match status" value="1"/>
</dbReference>
<sequence>MTTSTSTIIETININYNDFNESFLTCATCLYPFDTDSHRPKLLSCSHTVCKTCLERIAELPQSQDTENSGTFLVNDYCHSRTNEAYAVIIGIISVDRMYDHFCFPDFYILLVLESFEIIDSSFRCPICRETIPVPRSGVQSLPPSFVINQLIDLMSRQRRDLVPKCATHANEELLFCETCDIVFCSLCSSSTTSSSTTSPLTLSSSLILPPADPMPSTSNLCSTSTSQLNQNSNDLGTVSSPSRHTTSSANINSNPRYHQASQCLNHTVVPFSIAIKRMSEILLYKATQCTKNLNKAAENVRKEMDMLDLNADKVVDQVNSSFQNNCCIIVKCPKNPTHFIPVMELSHHLSDRCLDSGLDDFCTELRTAVKIKEKSALAAAAETVTTTKIKTATRFGGINTTALNAII</sequence>
<dbReference type="PANTHER" id="PTHR25464:SF2">
    <property type="entry name" value="RING-TYPE DOMAIN-CONTAINING PROTEIN"/>
    <property type="match status" value="1"/>
</dbReference>
<evidence type="ECO:0000256" key="1">
    <source>
        <dbReference type="ARBA" id="ARBA00022723"/>
    </source>
</evidence>
<feature type="region of interest" description="Disordered" evidence="4">
    <location>
        <begin position="215"/>
        <end position="252"/>
    </location>
</feature>
<dbReference type="Gene3D" id="3.30.40.10">
    <property type="entry name" value="Zinc/RING finger domain, C3HC4 (zinc finger)"/>
    <property type="match status" value="1"/>
</dbReference>